<evidence type="ECO:0000256" key="10">
    <source>
        <dbReference type="ARBA" id="ARBA00023288"/>
    </source>
</evidence>
<keyword evidence="6" id="KW-0654">Proteoglycan</keyword>
<dbReference type="GO" id="GO:0009986">
    <property type="term" value="C:cell surface"/>
    <property type="evidence" value="ECO:0007669"/>
    <property type="project" value="TreeGrafter"/>
</dbReference>
<dbReference type="AlphaFoldDB" id="A0AAE0VGZ5"/>
<feature type="region of interest" description="Disordered" evidence="12">
    <location>
        <begin position="520"/>
        <end position="593"/>
    </location>
</feature>
<keyword evidence="10" id="KW-0449">Lipoprotein</keyword>
<name>A0AAE0VGZ5_9BIVA</name>
<evidence type="ECO:0000256" key="7">
    <source>
        <dbReference type="ARBA" id="ARBA00023136"/>
    </source>
</evidence>
<dbReference type="InterPro" id="IPR019803">
    <property type="entry name" value="Glypican_CS"/>
</dbReference>
<evidence type="ECO:0000256" key="6">
    <source>
        <dbReference type="ARBA" id="ARBA00022974"/>
    </source>
</evidence>
<evidence type="ECO:0000256" key="1">
    <source>
        <dbReference type="ARBA" id="ARBA00004609"/>
    </source>
</evidence>
<reference evidence="14" key="3">
    <citation type="submission" date="2023-05" db="EMBL/GenBank/DDBJ databases">
        <authorList>
            <person name="Smith C.H."/>
        </authorList>
    </citation>
    <scope>NUCLEOTIDE SEQUENCE</scope>
    <source>
        <strain evidence="14">CHS0354</strain>
        <tissue evidence="14">Mantle</tissue>
    </source>
</reference>
<comment type="similarity">
    <text evidence="2 11">Belongs to the glypican family.</text>
</comment>
<feature type="compositionally biased region" description="Basic and acidic residues" evidence="12">
    <location>
        <begin position="555"/>
        <end position="569"/>
    </location>
</feature>
<evidence type="ECO:0000256" key="9">
    <source>
        <dbReference type="ARBA" id="ARBA00023207"/>
    </source>
</evidence>
<keyword evidence="9" id="KW-0357">Heparan sulfate</keyword>
<keyword evidence="5 13" id="KW-0732">Signal</keyword>
<dbReference type="GO" id="GO:0090263">
    <property type="term" value="P:positive regulation of canonical Wnt signaling pathway"/>
    <property type="evidence" value="ECO:0007669"/>
    <property type="project" value="TreeGrafter"/>
</dbReference>
<comment type="subcellular location">
    <subcellularLocation>
        <location evidence="1">Cell membrane</location>
        <topology evidence="1">Lipid-anchor</topology>
        <topology evidence="1">GPI-anchor</topology>
    </subcellularLocation>
</comment>
<dbReference type="GO" id="GO:0098552">
    <property type="term" value="C:side of membrane"/>
    <property type="evidence" value="ECO:0007669"/>
    <property type="project" value="UniProtKB-KW"/>
</dbReference>
<keyword evidence="8" id="KW-0325">Glycoprotein</keyword>
<evidence type="ECO:0000256" key="2">
    <source>
        <dbReference type="ARBA" id="ARBA00010260"/>
    </source>
</evidence>
<dbReference type="Pfam" id="PF01153">
    <property type="entry name" value="Glypican"/>
    <property type="match status" value="1"/>
</dbReference>
<evidence type="ECO:0000313" key="14">
    <source>
        <dbReference type="EMBL" id="KAK3576527.1"/>
    </source>
</evidence>
<feature type="signal peptide" evidence="13">
    <location>
        <begin position="1"/>
        <end position="21"/>
    </location>
</feature>
<dbReference type="GO" id="GO:0016477">
    <property type="term" value="P:cell migration"/>
    <property type="evidence" value="ECO:0007669"/>
    <property type="project" value="TreeGrafter"/>
</dbReference>
<evidence type="ECO:0008006" key="16">
    <source>
        <dbReference type="Google" id="ProtNLM"/>
    </source>
</evidence>
<evidence type="ECO:0000256" key="5">
    <source>
        <dbReference type="ARBA" id="ARBA00022729"/>
    </source>
</evidence>
<dbReference type="GO" id="GO:1905475">
    <property type="term" value="P:regulation of protein localization to membrane"/>
    <property type="evidence" value="ECO:0007669"/>
    <property type="project" value="TreeGrafter"/>
</dbReference>
<reference evidence="14" key="1">
    <citation type="journal article" date="2021" name="Genome Biol. Evol.">
        <title>A High-Quality Reference Genome for a Parasitic Bivalve with Doubly Uniparental Inheritance (Bivalvia: Unionida).</title>
        <authorList>
            <person name="Smith C.H."/>
        </authorList>
    </citation>
    <scope>NUCLEOTIDE SEQUENCE</scope>
    <source>
        <strain evidence="14">CHS0354</strain>
    </source>
</reference>
<keyword evidence="15" id="KW-1185">Reference proteome</keyword>
<sequence>MSRYSRHEEFLFLAFCVFVSGFTYTHGGADDTLNTCSHVRQEFTRQNIGAAELVPEIPQTDELLSVCSRTLKDSSKKSCCSYESEKKYVLRAEKFLKDSIHTKNLKLKSLIESHITDYEKRIFSMIEVGQNNTGNKLSDWYSIPVSEHRLAVNHLFTDLEEYLKKTVILPSSVAKFFDNIFPVIVKNSIFDKDSSSTLSHHGHHCLSKHRQDIRPKPFGDFPAKIVENLNSAFSISRAYLDALYIVLEAINTTDFLVLEEDCKHALTRLQYCSHCQGLMQYKPCKGFCTQVMRGCLSILSEISPEWDDIIGSIEILVRGMGGENSIDKILQRLPNMISDAIMHAMVNAPKFFHSMQELCEIPASSALGGGHGQVPHMVPDTSRFLSMNEAPWSENLYVEVMRFTLDLVDSKGLYKNMADEICTQPIQFEQDQMTGQCWNGTSIAGYQMTLSDPSLVSQAQNNQEVKVSLILDPKMRRLKDKLSSVNLNLQSHTDVEPQSLNVMMSDDAVVYSGDKQIDLGKGTTLEDDEDLYNSGSGSGDGNKEKPDVVITNKDTFNERERPPPYETNRDNYIPPPPNQNKQSKPDNGSRTNQVSLPLLLGAFLVILRLAR</sequence>
<feature type="chain" id="PRO_5041922883" description="Glypican-5" evidence="13">
    <location>
        <begin position="22"/>
        <end position="611"/>
    </location>
</feature>
<evidence type="ECO:0000256" key="12">
    <source>
        <dbReference type="SAM" id="MobiDB-lite"/>
    </source>
</evidence>
<dbReference type="EMBL" id="JAEAOA010001115">
    <property type="protein sequence ID" value="KAK3576527.1"/>
    <property type="molecule type" value="Genomic_DNA"/>
</dbReference>
<dbReference type="Proteomes" id="UP001195483">
    <property type="component" value="Unassembled WGS sequence"/>
</dbReference>
<reference evidence="14" key="2">
    <citation type="journal article" date="2021" name="Genome Biol. Evol.">
        <title>Developing a high-quality reference genome for a parasitic bivalve with doubly uniparental inheritance (Bivalvia: Unionida).</title>
        <authorList>
            <person name="Smith C.H."/>
        </authorList>
    </citation>
    <scope>NUCLEOTIDE SEQUENCE</scope>
    <source>
        <strain evidence="14">CHS0354</strain>
        <tissue evidence="14">Mantle</tissue>
    </source>
</reference>
<organism evidence="14 15">
    <name type="scientific">Potamilus streckersoni</name>
    <dbReference type="NCBI Taxonomy" id="2493646"/>
    <lineage>
        <taxon>Eukaryota</taxon>
        <taxon>Metazoa</taxon>
        <taxon>Spiralia</taxon>
        <taxon>Lophotrochozoa</taxon>
        <taxon>Mollusca</taxon>
        <taxon>Bivalvia</taxon>
        <taxon>Autobranchia</taxon>
        <taxon>Heteroconchia</taxon>
        <taxon>Palaeoheterodonta</taxon>
        <taxon>Unionida</taxon>
        <taxon>Unionoidea</taxon>
        <taxon>Unionidae</taxon>
        <taxon>Ambleminae</taxon>
        <taxon>Lampsilini</taxon>
        <taxon>Potamilus</taxon>
    </lineage>
</organism>
<dbReference type="PANTHER" id="PTHR10822:SF29">
    <property type="entry name" value="DIVISION ABNORMALLY DELAYED PROTEIN"/>
    <property type="match status" value="1"/>
</dbReference>
<keyword evidence="7" id="KW-0472">Membrane</keyword>
<evidence type="ECO:0000256" key="3">
    <source>
        <dbReference type="ARBA" id="ARBA00022475"/>
    </source>
</evidence>
<keyword evidence="4" id="KW-0336">GPI-anchor</keyword>
<evidence type="ECO:0000256" key="4">
    <source>
        <dbReference type="ARBA" id="ARBA00022622"/>
    </source>
</evidence>
<protein>
    <recommendedName>
        <fullName evidence="16">Glypican-5</fullName>
    </recommendedName>
</protein>
<proteinExistence type="inferred from homology"/>
<gene>
    <name evidence="14" type="ORF">CHS0354_018022</name>
</gene>
<evidence type="ECO:0000313" key="15">
    <source>
        <dbReference type="Proteomes" id="UP001195483"/>
    </source>
</evidence>
<evidence type="ECO:0000256" key="11">
    <source>
        <dbReference type="RuleBase" id="RU003518"/>
    </source>
</evidence>
<dbReference type="PROSITE" id="PS01207">
    <property type="entry name" value="GLYPICAN"/>
    <property type="match status" value="1"/>
</dbReference>
<comment type="caution">
    <text evidence="14">The sequence shown here is derived from an EMBL/GenBank/DDBJ whole genome shotgun (WGS) entry which is preliminary data.</text>
</comment>
<evidence type="ECO:0000256" key="8">
    <source>
        <dbReference type="ARBA" id="ARBA00023180"/>
    </source>
</evidence>
<dbReference type="GO" id="GO:0005576">
    <property type="term" value="C:extracellular region"/>
    <property type="evidence" value="ECO:0007669"/>
    <property type="project" value="TreeGrafter"/>
</dbReference>
<keyword evidence="3" id="KW-1003">Cell membrane</keyword>
<dbReference type="InterPro" id="IPR001863">
    <property type="entry name" value="Glypican"/>
</dbReference>
<evidence type="ECO:0000256" key="13">
    <source>
        <dbReference type="SAM" id="SignalP"/>
    </source>
</evidence>
<dbReference type="PANTHER" id="PTHR10822">
    <property type="entry name" value="GLYPICAN"/>
    <property type="match status" value="1"/>
</dbReference>
<dbReference type="GO" id="GO:0005886">
    <property type="term" value="C:plasma membrane"/>
    <property type="evidence" value="ECO:0007669"/>
    <property type="project" value="UniProtKB-SubCell"/>
</dbReference>
<accession>A0AAE0VGZ5</accession>